<protein>
    <submittedName>
        <fullName evidence="1">Uncharacterized protein</fullName>
    </submittedName>
</protein>
<comment type="caution">
    <text evidence="1">The sequence shown here is derived from an EMBL/GenBank/DDBJ whole genome shotgun (WGS) entry which is preliminary data.</text>
</comment>
<evidence type="ECO:0000313" key="1">
    <source>
        <dbReference type="EMBL" id="KRK91884.1"/>
    </source>
</evidence>
<keyword evidence="2" id="KW-1185">Reference proteome</keyword>
<sequence length="65" mass="7576">MIAYAKSQGDEFGVSHYKSLLSGRRAKIRKIVKDHDFLHRDYSREKVITKVDKYIMSDAKKCCIP</sequence>
<dbReference type="Proteomes" id="UP000051379">
    <property type="component" value="Unassembled WGS sequence"/>
</dbReference>
<accession>A0ABR5P546</accession>
<proteinExistence type="predicted"/>
<dbReference type="EMBL" id="AZDO01000120">
    <property type="protein sequence ID" value="KRK91884.1"/>
    <property type="molecule type" value="Genomic_DNA"/>
</dbReference>
<organism evidence="1 2">
    <name type="scientific">Companilactobacillus futsaii JCM 17355</name>
    <dbReference type="NCBI Taxonomy" id="1423818"/>
    <lineage>
        <taxon>Bacteria</taxon>
        <taxon>Bacillati</taxon>
        <taxon>Bacillota</taxon>
        <taxon>Bacilli</taxon>
        <taxon>Lactobacillales</taxon>
        <taxon>Lactobacillaceae</taxon>
        <taxon>Companilactobacillus</taxon>
    </lineage>
</organism>
<name>A0ABR5P546_9LACO</name>
<evidence type="ECO:0000313" key="2">
    <source>
        <dbReference type="Proteomes" id="UP000051379"/>
    </source>
</evidence>
<gene>
    <name evidence="1" type="ORF">FC88_GL001012</name>
</gene>
<reference evidence="1 2" key="1">
    <citation type="journal article" date="2015" name="Genome Announc.">
        <title>Expanding the biotechnology potential of lactobacilli through comparative genomics of 213 strains and associated genera.</title>
        <authorList>
            <person name="Sun Z."/>
            <person name="Harris H.M."/>
            <person name="McCann A."/>
            <person name="Guo C."/>
            <person name="Argimon S."/>
            <person name="Zhang W."/>
            <person name="Yang X."/>
            <person name="Jeffery I.B."/>
            <person name="Cooney J.C."/>
            <person name="Kagawa T.F."/>
            <person name="Liu W."/>
            <person name="Song Y."/>
            <person name="Salvetti E."/>
            <person name="Wrobel A."/>
            <person name="Rasinkangas P."/>
            <person name="Parkhill J."/>
            <person name="Rea M.C."/>
            <person name="O'Sullivan O."/>
            <person name="Ritari J."/>
            <person name="Douillard F.P."/>
            <person name="Paul Ross R."/>
            <person name="Yang R."/>
            <person name="Briner A.E."/>
            <person name="Felis G.E."/>
            <person name="de Vos W.M."/>
            <person name="Barrangou R."/>
            <person name="Klaenhammer T.R."/>
            <person name="Caufield P.W."/>
            <person name="Cui Y."/>
            <person name="Zhang H."/>
            <person name="O'Toole P.W."/>
        </authorList>
    </citation>
    <scope>NUCLEOTIDE SEQUENCE [LARGE SCALE GENOMIC DNA]</scope>
    <source>
        <strain evidence="1 2">JCM 17355</strain>
    </source>
</reference>